<feature type="active site" description="Acyl-ester intermediate" evidence="12">
    <location>
        <position position="341"/>
    </location>
</feature>
<dbReference type="PRINTS" id="PR00878">
    <property type="entry name" value="CHOLNESTRASE"/>
</dbReference>
<evidence type="ECO:0000256" key="7">
    <source>
        <dbReference type="ARBA" id="ARBA00023018"/>
    </source>
</evidence>
<dbReference type="SUPFAM" id="SSF53474">
    <property type="entry name" value="alpha/beta-Hydrolases"/>
    <property type="match status" value="1"/>
</dbReference>
<dbReference type="InterPro" id="IPR000997">
    <property type="entry name" value="Cholinesterase"/>
</dbReference>
<evidence type="ECO:0000256" key="11">
    <source>
        <dbReference type="ARBA" id="ARBA00048484"/>
    </source>
</evidence>
<dbReference type="EMBL" id="CADEPI010000053">
    <property type="protein sequence ID" value="CAB3370479.1"/>
    <property type="molecule type" value="Genomic_DNA"/>
</dbReference>
<organism evidence="15 16">
    <name type="scientific">Cloeon dipterum</name>
    <dbReference type="NCBI Taxonomy" id="197152"/>
    <lineage>
        <taxon>Eukaryota</taxon>
        <taxon>Metazoa</taxon>
        <taxon>Ecdysozoa</taxon>
        <taxon>Arthropoda</taxon>
        <taxon>Hexapoda</taxon>
        <taxon>Insecta</taxon>
        <taxon>Pterygota</taxon>
        <taxon>Palaeoptera</taxon>
        <taxon>Ephemeroptera</taxon>
        <taxon>Pisciforma</taxon>
        <taxon>Baetidae</taxon>
        <taxon>Cloeon</taxon>
    </lineage>
</organism>
<evidence type="ECO:0000256" key="8">
    <source>
        <dbReference type="ARBA" id="ARBA00023157"/>
    </source>
</evidence>
<dbReference type="PANTHER" id="PTHR43918">
    <property type="entry name" value="ACETYLCHOLINESTERASE"/>
    <property type="match status" value="1"/>
</dbReference>
<feature type="compositionally biased region" description="Polar residues" evidence="13">
    <location>
        <begin position="79"/>
        <end position="91"/>
    </location>
</feature>
<evidence type="ECO:0000256" key="4">
    <source>
        <dbReference type="ARBA" id="ARBA00022487"/>
    </source>
</evidence>
<feature type="active site" description="Charge relay system" evidence="12">
    <location>
        <position position="473"/>
    </location>
</feature>
<evidence type="ECO:0000259" key="14">
    <source>
        <dbReference type="Pfam" id="PF00135"/>
    </source>
</evidence>
<dbReference type="EC" id="3.1.1.7" evidence="2"/>
<dbReference type="PANTHER" id="PTHR43918:SF13">
    <property type="entry name" value="ACETYLCHOLINESTERASE"/>
    <property type="match status" value="1"/>
</dbReference>
<feature type="domain" description="Carboxylesterase type B" evidence="14">
    <location>
        <begin position="137"/>
        <end position="669"/>
    </location>
</feature>
<keyword evidence="16" id="KW-1185">Reference proteome</keyword>
<gene>
    <name evidence="15" type="ORF">CLODIP_2_CD08169</name>
</gene>
<dbReference type="InterPro" id="IPR029058">
    <property type="entry name" value="AB_hydrolase_fold"/>
</dbReference>
<comment type="similarity">
    <text evidence="1">Belongs to the type-B carboxylesterase/lipase family.</text>
</comment>
<keyword evidence="4" id="KW-0719">Serine esterase</keyword>
<dbReference type="GO" id="GO:0006581">
    <property type="term" value="P:acetylcholine catabolic process"/>
    <property type="evidence" value="ECO:0007669"/>
    <property type="project" value="TreeGrafter"/>
</dbReference>
<dbReference type="FunFam" id="3.40.50.1820:FF:000029">
    <property type="entry name" value="Acetylcholinesterase"/>
    <property type="match status" value="1"/>
</dbReference>
<comment type="caution">
    <text evidence="15">The sequence shown here is derived from an EMBL/GenBank/DDBJ whole genome shotgun (WGS) entry which is preliminary data.</text>
</comment>
<comment type="catalytic activity">
    <reaction evidence="11">
        <text>acetylcholine + H2O = choline + acetate + H(+)</text>
        <dbReference type="Rhea" id="RHEA:17561"/>
        <dbReference type="ChEBI" id="CHEBI:15354"/>
        <dbReference type="ChEBI" id="CHEBI:15355"/>
        <dbReference type="ChEBI" id="CHEBI:15377"/>
        <dbReference type="ChEBI" id="CHEBI:15378"/>
        <dbReference type="ChEBI" id="CHEBI:30089"/>
        <dbReference type="EC" id="3.1.1.7"/>
    </reaction>
</comment>
<feature type="region of interest" description="Disordered" evidence="13">
    <location>
        <begin position="47"/>
        <end position="91"/>
    </location>
</feature>
<dbReference type="OrthoDB" id="408631at2759"/>
<evidence type="ECO:0000256" key="2">
    <source>
        <dbReference type="ARBA" id="ARBA00013276"/>
    </source>
</evidence>
<accession>A0A8S1CJI2</accession>
<dbReference type="GO" id="GO:0005886">
    <property type="term" value="C:plasma membrane"/>
    <property type="evidence" value="ECO:0007669"/>
    <property type="project" value="TreeGrafter"/>
</dbReference>
<evidence type="ECO:0000256" key="1">
    <source>
        <dbReference type="ARBA" id="ARBA00005964"/>
    </source>
</evidence>
<evidence type="ECO:0000256" key="3">
    <source>
        <dbReference type="ARBA" id="ARBA00020419"/>
    </source>
</evidence>
<comment type="subcellular location">
    <subcellularLocation>
        <location evidence="10">Synapse</location>
    </subcellularLocation>
</comment>
<keyword evidence="8" id="KW-1015">Disulfide bond</keyword>
<keyword evidence="7" id="KW-0770">Synapse</keyword>
<evidence type="ECO:0000256" key="13">
    <source>
        <dbReference type="SAM" id="MobiDB-lite"/>
    </source>
</evidence>
<dbReference type="GO" id="GO:0005615">
    <property type="term" value="C:extracellular space"/>
    <property type="evidence" value="ECO:0007669"/>
    <property type="project" value="TreeGrafter"/>
</dbReference>
<feature type="active site" description="Charge relay system" evidence="12">
    <location>
        <position position="587"/>
    </location>
</feature>
<dbReference type="GO" id="GO:0045202">
    <property type="term" value="C:synapse"/>
    <property type="evidence" value="ECO:0007669"/>
    <property type="project" value="UniProtKB-SubCell"/>
</dbReference>
<dbReference type="GO" id="GO:0019695">
    <property type="term" value="P:choline metabolic process"/>
    <property type="evidence" value="ECO:0007669"/>
    <property type="project" value="TreeGrafter"/>
</dbReference>
<dbReference type="InterPro" id="IPR019819">
    <property type="entry name" value="Carboxylesterase_B_CS"/>
</dbReference>
<dbReference type="InterPro" id="IPR002018">
    <property type="entry name" value="CarbesteraseB"/>
</dbReference>
<dbReference type="Proteomes" id="UP000494165">
    <property type="component" value="Unassembled WGS sequence"/>
</dbReference>
<sequence length="720" mass="80850">MRRCVWRKQTVGGPRRIRRLPPEDLWQSVRRRRRQWRRSRPIERRDLASSAAAVARPAEPPPATRWGTAEGAGAVPQRCPSTASVVSQSSRVRTDDAKMRSCLLCLFLLASAAFGRPHLDTHHNASAHIYSGHHEPLIVHTTTGRVRGFLRTVGDKEIRVFYGIPFARPPLGELRFRRPQRVDPWPHILNADELPNSCYQERYEYFPGFEGEEMWNPNTNISEDCLYLNVWAPARRRHNRELAPLLVWVYGGGYMSGTATLAVYEASTLTAEEDVVVVAMQYRVGAFGFLYMPDGSEESDSENSSGGNMGLYDQVLALQWLRENAAVFGADAETLTLFGESAGGGAVSAHLLSPVSKGLVRRGILQSGTINAPWSWMTAERAREIGRSLADDCGCNATSRLGREGGQTEVLNCLRNVDPKTISVQQWNTYGGILGFPSTITVDGEFITDDPMELLKQGALKETEIMIGSNRDEGTYFVLYDFIDQFDKDSASFLPRDKFVHLINTIFKDRPQIERDAILFQYTAWEHMNDGYLNQKMIGDMVGDYFFICPSNHFANTMAESGVPVYYYYFAQRSSTSLWGDWMGVMHGDEIDYVFGRPLDPARGFTDHEQRLSKSIMGYYRHFAATGRPTPDSEIWPPYSKNTPQFYTWSTESLGRVGVGPRATACAFWNTFMPQITEAHAKKEDCVKEIVPSASASSVPKLTALIRSVLLFVALALYGV</sequence>
<evidence type="ECO:0000256" key="6">
    <source>
        <dbReference type="ARBA" id="ARBA00022867"/>
    </source>
</evidence>
<feature type="compositionally biased region" description="Low complexity" evidence="13">
    <location>
        <begin position="48"/>
        <end position="57"/>
    </location>
</feature>
<dbReference type="Gene3D" id="3.40.50.1820">
    <property type="entry name" value="alpha/beta hydrolase"/>
    <property type="match status" value="1"/>
</dbReference>
<evidence type="ECO:0000256" key="9">
    <source>
        <dbReference type="ARBA" id="ARBA00023180"/>
    </source>
</evidence>
<evidence type="ECO:0000256" key="10">
    <source>
        <dbReference type="ARBA" id="ARBA00034103"/>
    </source>
</evidence>
<evidence type="ECO:0000313" key="15">
    <source>
        <dbReference type="EMBL" id="CAB3370479.1"/>
    </source>
</evidence>
<name>A0A8S1CJI2_9INSE</name>
<dbReference type="GO" id="GO:0003990">
    <property type="term" value="F:acetylcholinesterase activity"/>
    <property type="evidence" value="ECO:0007669"/>
    <property type="project" value="UniProtKB-EC"/>
</dbReference>
<keyword evidence="9" id="KW-0325">Glycoprotein</keyword>
<keyword evidence="5" id="KW-0378">Hydrolase</keyword>
<evidence type="ECO:0000313" key="16">
    <source>
        <dbReference type="Proteomes" id="UP000494165"/>
    </source>
</evidence>
<dbReference type="InterPro" id="IPR050654">
    <property type="entry name" value="AChE-related_enzymes"/>
</dbReference>
<dbReference type="Pfam" id="PF00135">
    <property type="entry name" value="COesterase"/>
    <property type="match status" value="1"/>
</dbReference>
<proteinExistence type="inferred from homology"/>
<protein>
    <recommendedName>
        <fullName evidence="3">Acetylcholinesterase</fullName>
        <ecNumber evidence="2">3.1.1.7</ecNumber>
    </recommendedName>
</protein>
<evidence type="ECO:0000256" key="5">
    <source>
        <dbReference type="ARBA" id="ARBA00022801"/>
    </source>
</evidence>
<keyword evidence="6" id="KW-0531">Neurotransmitter degradation</keyword>
<dbReference type="AlphaFoldDB" id="A0A8S1CJI2"/>
<dbReference type="PROSITE" id="PS00941">
    <property type="entry name" value="CARBOXYLESTERASE_B_2"/>
    <property type="match status" value="1"/>
</dbReference>
<dbReference type="CDD" id="cd00312">
    <property type="entry name" value="Esterase_lipase"/>
    <property type="match status" value="1"/>
</dbReference>
<evidence type="ECO:0000256" key="12">
    <source>
        <dbReference type="PIRSR" id="PIRSR600997-1"/>
    </source>
</evidence>
<reference evidence="15 16" key="1">
    <citation type="submission" date="2020-04" db="EMBL/GenBank/DDBJ databases">
        <authorList>
            <person name="Alioto T."/>
            <person name="Alioto T."/>
            <person name="Gomez Garrido J."/>
        </authorList>
    </citation>
    <scope>NUCLEOTIDE SEQUENCE [LARGE SCALE GENOMIC DNA]</scope>
</reference>